<protein>
    <submittedName>
        <fullName evidence="2">Uncharacterized protein</fullName>
    </submittedName>
</protein>
<dbReference type="KEGG" id="snan:I6N98_07765"/>
<reference evidence="2 3" key="1">
    <citation type="submission" date="2020-12" db="EMBL/GenBank/DDBJ databases">
        <authorList>
            <person name="Shan Y."/>
        </authorList>
    </citation>
    <scope>NUCLEOTIDE SEQUENCE [LARGE SCALE GENOMIC DNA]</scope>
    <source>
        <strain evidence="3">csc3.9</strain>
    </source>
</reference>
<sequence length="64" mass="6796">MYSPGQHIPSTPASTGRLSGGETASVIDQCIAELNYSQVALTLQLRRLSGWGEEFCVSKGGSHD</sequence>
<dbReference type="RefSeq" id="WP_198571212.1">
    <property type="nucleotide sequence ID" value="NZ_CP066167.1"/>
</dbReference>
<dbReference type="EMBL" id="CP066167">
    <property type="protein sequence ID" value="QQD19728.1"/>
    <property type="molecule type" value="Genomic_DNA"/>
</dbReference>
<evidence type="ECO:0000313" key="3">
    <source>
        <dbReference type="Proteomes" id="UP000596063"/>
    </source>
</evidence>
<feature type="compositionally biased region" description="Polar residues" evidence="1">
    <location>
        <begin position="8"/>
        <end position="17"/>
    </location>
</feature>
<organism evidence="2 3">
    <name type="scientific">Spongiibacter nanhainus</name>
    <dbReference type="NCBI Taxonomy" id="2794344"/>
    <lineage>
        <taxon>Bacteria</taxon>
        <taxon>Pseudomonadati</taxon>
        <taxon>Pseudomonadota</taxon>
        <taxon>Gammaproteobacteria</taxon>
        <taxon>Cellvibrionales</taxon>
        <taxon>Spongiibacteraceae</taxon>
        <taxon>Spongiibacter</taxon>
    </lineage>
</organism>
<proteinExistence type="predicted"/>
<dbReference type="Proteomes" id="UP000596063">
    <property type="component" value="Chromosome"/>
</dbReference>
<gene>
    <name evidence="2" type="ORF">I6N98_07765</name>
</gene>
<evidence type="ECO:0000313" key="2">
    <source>
        <dbReference type="EMBL" id="QQD19728.1"/>
    </source>
</evidence>
<evidence type="ECO:0000256" key="1">
    <source>
        <dbReference type="SAM" id="MobiDB-lite"/>
    </source>
</evidence>
<dbReference type="AlphaFoldDB" id="A0A7T4URE1"/>
<name>A0A7T4URE1_9GAMM</name>
<feature type="region of interest" description="Disordered" evidence="1">
    <location>
        <begin position="1"/>
        <end position="20"/>
    </location>
</feature>
<keyword evidence="3" id="KW-1185">Reference proteome</keyword>
<accession>A0A7T4URE1</accession>